<evidence type="ECO:0000256" key="4">
    <source>
        <dbReference type="ARBA" id="ARBA00023143"/>
    </source>
</evidence>
<dbReference type="AlphaFoldDB" id="A0A7W0HLU1"/>
<evidence type="ECO:0000313" key="8">
    <source>
        <dbReference type="EMBL" id="MBA2882665.1"/>
    </source>
</evidence>
<proteinExistence type="inferred from homology"/>
<dbReference type="GO" id="GO:0009421">
    <property type="term" value="C:bacterial-type flagellum filament cap"/>
    <property type="evidence" value="ECO:0007669"/>
    <property type="project" value="InterPro"/>
</dbReference>
<dbReference type="GO" id="GO:0007155">
    <property type="term" value="P:cell adhesion"/>
    <property type="evidence" value="ECO:0007669"/>
    <property type="project" value="InterPro"/>
</dbReference>
<evidence type="ECO:0000256" key="3">
    <source>
        <dbReference type="ARBA" id="ARBA00023054"/>
    </source>
</evidence>
<dbReference type="GO" id="GO:0009424">
    <property type="term" value="C:bacterial-type flagellum hook"/>
    <property type="evidence" value="ECO:0007669"/>
    <property type="project" value="UniProtKB-UniRule"/>
</dbReference>
<feature type="domain" description="Flagellar hook-associated protein 2 C-terminal" evidence="7">
    <location>
        <begin position="222"/>
        <end position="451"/>
    </location>
</feature>
<comment type="subunit">
    <text evidence="2 5">Homopentamer.</text>
</comment>
<keyword evidence="9" id="KW-1185">Reference proteome</keyword>
<dbReference type="GO" id="GO:0071973">
    <property type="term" value="P:bacterial-type flagellum-dependent cell motility"/>
    <property type="evidence" value="ECO:0007669"/>
    <property type="project" value="TreeGrafter"/>
</dbReference>
<evidence type="ECO:0000256" key="5">
    <source>
        <dbReference type="RuleBase" id="RU362066"/>
    </source>
</evidence>
<dbReference type="PANTHER" id="PTHR30288">
    <property type="entry name" value="FLAGELLAR CAP/ASSEMBLY PROTEIN FLID"/>
    <property type="match status" value="1"/>
</dbReference>
<evidence type="ECO:0000259" key="6">
    <source>
        <dbReference type="Pfam" id="PF02465"/>
    </source>
</evidence>
<dbReference type="EMBL" id="JACDUS010000011">
    <property type="protein sequence ID" value="MBA2882665.1"/>
    <property type="molecule type" value="Genomic_DNA"/>
</dbReference>
<organism evidence="8 9">
    <name type="scientific">Desulfosalsimonas propionicica</name>
    <dbReference type="NCBI Taxonomy" id="332175"/>
    <lineage>
        <taxon>Bacteria</taxon>
        <taxon>Pseudomonadati</taxon>
        <taxon>Thermodesulfobacteriota</taxon>
        <taxon>Desulfobacteria</taxon>
        <taxon>Desulfobacterales</taxon>
        <taxon>Desulfosalsimonadaceae</taxon>
        <taxon>Desulfosalsimonas</taxon>
    </lineage>
</organism>
<accession>A0A7W0HLU1</accession>
<evidence type="ECO:0000259" key="7">
    <source>
        <dbReference type="Pfam" id="PF07195"/>
    </source>
</evidence>
<keyword evidence="5" id="KW-0964">Secreted</keyword>
<dbReference type="Pfam" id="PF07195">
    <property type="entry name" value="FliD_C"/>
    <property type="match status" value="1"/>
</dbReference>
<comment type="caution">
    <text evidence="8">The sequence shown here is derived from an EMBL/GenBank/DDBJ whole genome shotgun (WGS) entry which is preliminary data.</text>
</comment>
<keyword evidence="4 5" id="KW-0975">Bacterial flagellum</keyword>
<dbReference type="PANTHER" id="PTHR30288:SF0">
    <property type="entry name" value="FLAGELLAR HOOK-ASSOCIATED PROTEIN 2"/>
    <property type="match status" value="1"/>
</dbReference>
<name>A0A7W0HLU1_9BACT</name>
<dbReference type="Proteomes" id="UP000525298">
    <property type="component" value="Unassembled WGS sequence"/>
</dbReference>
<dbReference type="GO" id="GO:0005576">
    <property type="term" value="C:extracellular region"/>
    <property type="evidence" value="ECO:0007669"/>
    <property type="project" value="UniProtKB-SubCell"/>
</dbReference>
<protein>
    <recommendedName>
        <fullName evidence="5">Flagellar hook-associated protein 2</fullName>
        <shortName evidence="5">HAP2</shortName>
    </recommendedName>
    <alternativeName>
        <fullName evidence="5">Flagellar cap protein</fullName>
    </alternativeName>
</protein>
<gene>
    <name evidence="8" type="ORF">HNR65_003019</name>
</gene>
<sequence>MSAINFTGLASGLDTDSIIKSLMEAEKQPLSRLEGDKEYFSRRLEAYKAFDQKLAALNATVDALDLNSDLRESQVSLSGENVVSASVTSAPEGSYDLAVEQLAQVQKSVSDSAYASRTEHVFGTGELTLTVGDGVVSEGAAGTDHAITIDENNNSLSGIQNAINKGTQEHGISATIIDNGNEGGDRYHLMLTGADSSTEFTLTSGLSGGTETISLDPPTQSAQDAIAYLDGVQLNSDTNTIKNALNGVTLNLEGVSADDGSGGLLSTTMTISTNTDSVAEKMNAFVEAYNDTVSFVTGQSKTEESDSGILAGDSGLNGVKRRLQGLLTTQVGGNDAYSALSQLGLSTNRDGTISFDATAFSGALESDFEEVSRVIAGDDDVGGVFKQYRSYLNAMTSSRNGFYATKQDNIERTIDRIDDDIVKMEDRLERREQMYLDKFTALEQMVAVMNSQSEYLTQQMDKMPSLGGGD</sequence>
<evidence type="ECO:0000256" key="2">
    <source>
        <dbReference type="ARBA" id="ARBA00011255"/>
    </source>
</evidence>
<dbReference type="InterPro" id="IPR010809">
    <property type="entry name" value="FliD_C"/>
</dbReference>
<keyword evidence="3 5" id="KW-0175">Coiled coil</keyword>
<feature type="coiled-coil region" evidence="5">
    <location>
        <begin position="407"/>
        <end position="434"/>
    </location>
</feature>
<dbReference type="RefSeq" id="WP_181552295.1">
    <property type="nucleotide sequence ID" value="NZ_JACDUS010000011.1"/>
</dbReference>
<feature type="domain" description="Flagellar hook-associated protein 2 N-terminal" evidence="6">
    <location>
        <begin position="11"/>
        <end position="106"/>
    </location>
</feature>
<keyword evidence="8" id="KW-0966">Cell projection</keyword>
<comment type="function">
    <text evidence="5">Required for morphogenesis and for the elongation of the flagellar filament by facilitating polymerization of the flagellin monomers at the tip of growing filament. Forms a capping structure, which prevents flagellin subunits (transported through the central channel of the flagellum) from leaking out without polymerization at the distal end.</text>
</comment>
<evidence type="ECO:0000313" key="9">
    <source>
        <dbReference type="Proteomes" id="UP000525298"/>
    </source>
</evidence>
<comment type="subcellular location">
    <subcellularLocation>
        <location evidence="5">Secreted</location>
    </subcellularLocation>
    <subcellularLocation>
        <location evidence="5">Bacterial flagellum</location>
    </subcellularLocation>
</comment>
<dbReference type="InterPro" id="IPR003481">
    <property type="entry name" value="FliD_N"/>
</dbReference>
<comment type="similarity">
    <text evidence="1 5">Belongs to the FliD family.</text>
</comment>
<dbReference type="InterPro" id="IPR040026">
    <property type="entry name" value="FliD"/>
</dbReference>
<keyword evidence="8" id="KW-0282">Flagellum</keyword>
<evidence type="ECO:0000256" key="1">
    <source>
        <dbReference type="ARBA" id="ARBA00009764"/>
    </source>
</evidence>
<reference evidence="8 9" key="1">
    <citation type="submission" date="2020-07" db="EMBL/GenBank/DDBJ databases">
        <title>Genomic Encyclopedia of Type Strains, Phase IV (KMG-IV): sequencing the most valuable type-strain genomes for metagenomic binning, comparative biology and taxonomic classification.</title>
        <authorList>
            <person name="Goeker M."/>
        </authorList>
    </citation>
    <scope>NUCLEOTIDE SEQUENCE [LARGE SCALE GENOMIC DNA]</scope>
    <source>
        <strain evidence="8 9">DSM 17721</strain>
    </source>
</reference>
<dbReference type="Pfam" id="PF02465">
    <property type="entry name" value="FliD_N"/>
    <property type="match status" value="1"/>
</dbReference>
<keyword evidence="8" id="KW-0969">Cilium</keyword>